<gene>
    <name evidence="2" type="ORF">DI598_18575</name>
</gene>
<sequence>MFRFASHFSKRKTGKKKADKQSGKSGKPKGNGISPEGRLWEARQCRYAVVFWFSPGFARNTLAAFLPVDFGK</sequence>
<evidence type="ECO:0000313" key="3">
    <source>
        <dbReference type="Proteomes" id="UP000249645"/>
    </source>
</evidence>
<organism evidence="2 3">
    <name type="scientific">Pseudopedobacter saltans</name>
    <dbReference type="NCBI Taxonomy" id="151895"/>
    <lineage>
        <taxon>Bacteria</taxon>
        <taxon>Pseudomonadati</taxon>
        <taxon>Bacteroidota</taxon>
        <taxon>Sphingobacteriia</taxon>
        <taxon>Sphingobacteriales</taxon>
        <taxon>Sphingobacteriaceae</taxon>
        <taxon>Pseudopedobacter</taxon>
    </lineage>
</organism>
<accession>A0A2W5GCQ9</accession>
<dbReference type="EMBL" id="QFOI01000542">
    <property type="protein sequence ID" value="PZP41142.1"/>
    <property type="molecule type" value="Genomic_DNA"/>
</dbReference>
<dbReference type="AlphaFoldDB" id="A0A2W5GCQ9"/>
<proteinExistence type="predicted"/>
<feature type="region of interest" description="Disordered" evidence="1">
    <location>
        <begin position="1"/>
        <end position="37"/>
    </location>
</feature>
<name>A0A2W5GCQ9_9SPHI</name>
<evidence type="ECO:0000313" key="2">
    <source>
        <dbReference type="EMBL" id="PZP41142.1"/>
    </source>
</evidence>
<feature type="compositionally biased region" description="Basic residues" evidence="1">
    <location>
        <begin position="8"/>
        <end position="18"/>
    </location>
</feature>
<comment type="caution">
    <text evidence="2">The sequence shown here is derived from an EMBL/GenBank/DDBJ whole genome shotgun (WGS) entry which is preliminary data.</text>
</comment>
<evidence type="ECO:0000256" key="1">
    <source>
        <dbReference type="SAM" id="MobiDB-lite"/>
    </source>
</evidence>
<dbReference type="Proteomes" id="UP000249645">
    <property type="component" value="Unassembled WGS sequence"/>
</dbReference>
<reference evidence="2 3" key="1">
    <citation type="submission" date="2017-11" db="EMBL/GenBank/DDBJ databases">
        <title>Infants hospitalized years apart are colonized by the same room-sourced microbial strains.</title>
        <authorList>
            <person name="Brooks B."/>
            <person name="Olm M.R."/>
            <person name="Firek B.A."/>
            <person name="Baker R."/>
            <person name="Thomas B.C."/>
            <person name="Morowitz M.J."/>
            <person name="Banfield J.F."/>
        </authorList>
    </citation>
    <scope>NUCLEOTIDE SEQUENCE [LARGE SCALE GENOMIC DNA]</scope>
    <source>
        <strain evidence="2">S2_009_000_R2_76</strain>
    </source>
</reference>
<protein>
    <submittedName>
        <fullName evidence="2">Uncharacterized protein</fullName>
    </submittedName>
</protein>